<dbReference type="AlphaFoldDB" id="A0AAD7D6I3"/>
<keyword evidence="2" id="KW-1185">Reference proteome</keyword>
<dbReference type="EMBL" id="JARKIE010000116">
    <property type="protein sequence ID" value="KAJ7681580.1"/>
    <property type="molecule type" value="Genomic_DNA"/>
</dbReference>
<proteinExistence type="predicted"/>
<comment type="caution">
    <text evidence="1">The sequence shown here is derived from an EMBL/GenBank/DDBJ whole genome shotgun (WGS) entry which is preliminary data.</text>
</comment>
<evidence type="ECO:0000313" key="2">
    <source>
        <dbReference type="Proteomes" id="UP001221757"/>
    </source>
</evidence>
<evidence type="ECO:0000313" key="1">
    <source>
        <dbReference type="EMBL" id="KAJ7681580.1"/>
    </source>
</evidence>
<gene>
    <name evidence="1" type="ORF">B0H17DRAFT_1138330</name>
</gene>
<sequence>MPLTRQAKPATGGAVLLTVKFGGVPLTVEAVPSTLGTVDAWPWARSRKEEEEEKGKIQGFLELFRSQLSRKFPNHQSYQWSVFSPKSAAAWHLCSTRYTVFKTNLARVSGDMCMVTRKTYTQAESLYIGEGSEGLSRLRHQTSPDMPEDNID</sequence>
<dbReference type="Proteomes" id="UP001221757">
    <property type="component" value="Unassembled WGS sequence"/>
</dbReference>
<protein>
    <submittedName>
        <fullName evidence="1">Uncharacterized protein</fullName>
    </submittedName>
</protein>
<name>A0AAD7D6I3_MYCRO</name>
<organism evidence="1 2">
    <name type="scientific">Mycena rosella</name>
    <name type="common">Pink bonnet</name>
    <name type="synonym">Agaricus rosellus</name>
    <dbReference type="NCBI Taxonomy" id="1033263"/>
    <lineage>
        <taxon>Eukaryota</taxon>
        <taxon>Fungi</taxon>
        <taxon>Dikarya</taxon>
        <taxon>Basidiomycota</taxon>
        <taxon>Agaricomycotina</taxon>
        <taxon>Agaricomycetes</taxon>
        <taxon>Agaricomycetidae</taxon>
        <taxon>Agaricales</taxon>
        <taxon>Marasmiineae</taxon>
        <taxon>Mycenaceae</taxon>
        <taxon>Mycena</taxon>
    </lineage>
</organism>
<reference evidence="1" key="1">
    <citation type="submission" date="2023-03" db="EMBL/GenBank/DDBJ databases">
        <title>Massive genome expansion in bonnet fungi (Mycena s.s.) driven by repeated elements and novel gene families across ecological guilds.</title>
        <authorList>
            <consortium name="Lawrence Berkeley National Laboratory"/>
            <person name="Harder C.B."/>
            <person name="Miyauchi S."/>
            <person name="Viragh M."/>
            <person name="Kuo A."/>
            <person name="Thoen E."/>
            <person name="Andreopoulos B."/>
            <person name="Lu D."/>
            <person name="Skrede I."/>
            <person name="Drula E."/>
            <person name="Henrissat B."/>
            <person name="Morin E."/>
            <person name="Kohler A."/>
            <person name="Barry K."/>
            <person name="LaButti K."/>
            <person name="Morin E."/>
            <person name="Salamov A."/>
            <person name="Lipzen A."/>
            <person name="Mereny Z."/>
            <person name="Hegedus B."/>
            <person name="Baldrian P."/>
            <person name="Stursova M."/>
            <person name="Weitz H."/>
            <person name="Taylor A."/>
            <person name="Grigoriev I.V."/>
            <person name="Nagy L.G."/>
            <person name="Martin F."/>
            <person name="Kauserud H."/>
        </authorList>
    </citation>
    <scope>NUCLEOTIDE SEQUENCE</scope>
    <source>
        <strain evidence="1">CBHHK067</strain>
    </source>
</reference>
<accession>A0AAD7D6I3</accession>